<reference evidence="1" key="4">
    <citation type="submission" date="2021-09" db="EMBL/GenBank/DDBJ databases">
        <authorList>
            <person name="Gilroy R."/>
        </authorList>
    </citation>
    <scope>NUCLEOTIDE SEQUENCE</scope>
    <source>
        <strain evidence="1">CHK55-1828</strain>
    </source>
</reference>
<reference evidence="2 4" key="3">
    <citation type="journal article" date="2021" name="Sci. Rep.">
        <title>The distribution of antibiotic resistance genes in chicken gut microbiota commensals.</title>
        <authorList>
            <person name="Juricova H."/>
            <person name="Matiasovicova J."/>
            <person name="Kubasova T."/>
            <person name="Cejkova D."/>
            <person name="Rychlik I."/>
        </authorList>
    </citation>
    <scope>NUCLEOTIDE SEQUENCE [LARGE SCALE GENOMIC DNA]</scope>
    <source>
        <strain evidence="2 4">An772</strain>
    </source>
</reference>
<comment type="caution">
    <text evidence="1">The sequence shown here is derived from an EMBL/GenBank/DDBJ whole genome shotgun (WGS) entry which is preliminary data.</text>
</comment>
<reference evidence="1" key="2">
    <citation type="journal article" date="2021" name="PeerJ">
        <title>Extensive microbial diversity within the chicken gut microbiome revealed by metagenomics and culture.</title>
        <authorList>
            <person name="Gilroy R."/>
            <person name="Ravi A."/>
            <person name="Getino M."/>
            <person name="Pursley I."/>
            <person name="Horton D.L."/>
            <person name="Alikhan N.F."/>
            <person name="Baker D."/>
            <person name="Gharbi K."/>
            <person name="Hall N."/>
            <person name="Watson M."/>
            <person name="Adriaenssens E.M."/>
            <person name="Foster-Nyarko E."/>
            <person name="Jarju S."/>
            <person name="Secka A."/>
            <person name="Antonio M."/>
            <person name="Oren A."/>
            <person name="Chaudhuri R.R."/>
            <person name="La Ragione R."/>
            <person name="Hildebrand F."/>
            <person name="Pallen M.J."/>
        </authorList>
    </citation>
    <scope>NUCLEOTIDE SEQUENCE</scope>
    <source>
        <strain evidence="1">CHK55-1828</strain>
    </source>
</reference>
<organism evidence="1 3">
    <name type="scientific">Mediterranea massiliensis</name>
    <dbReference type="NCBI Taxonomy" id="1841865"/>
    <lineage>
        <taxon>Bacteria</taxon>
        <taxon>Pseudomonadati</taxon>
        <taxon>Bacteroidota</taxon>
        <taxon>Bacteroidia</taxon>
        <taxon>Bacteroidales</taxon>
        <taxon>Bacteroidaceae</taxon>
        <taxon>Mediterranea</taxon>
    </lineage>
</organism>
<keyword evidence="4" id="KW-1185">Reference proteome</keyword>
<dbReference type="RefSeq" id="WP_205094841.1">
    <property type="nucleotide sequence ID" value="NZ_DYVX01000036.1"/>
</dbReference>
<reference evidence="2" key="1">
    <citation type="submission" date="2020-08" db="EMBL/GenBank/DDBJ databases">
        <authorList>
            <person name="Cejkova D."/>
            <person name="Kubasova T."/>
            <person name="Jahodarova E."/>
            <person name="Rychlik I."/>
        </authorList>
    </citation>
    <scope>NUCLEOTIDE SEQUENCE</scope>
    <source>
        <strain evidence="2">An772</strain>
    </source>
</reference>
<dbReference type="EMBL" id="JACLYZ010000006">
    <property type="protein sequence ID" value="MBM6734402.1"/>
    <property type="molecule type" value="Genomic_DNA"/>
</dbReference>
<gene>
    <name evidence="2" type="ORF">H7U35_04045</name>
    <name evidence="1" type="ORF">K8W02_04485</name>
</gene>
<sequence>MKKQKNNAKKRNVSFVILTHCHPKRLRIACFGPTNKLAATDEAETGLFAGGQEDSEIFTFEIEEK</sequence>
<dbReference type="Proteomes" id="UP000766986">
    <property type="component" value="Unassembled WGS sequence"/>
</dbReference>
<proteinExistence type="predicted"/>
<protein>
    <submittedName>
        <fullName evidence="1">Uncharacterized protein</fullName>
    </submittedName>
</protein>
<evidence type="ECO:0000313" key="3">
    <source>
        <dbReference type="Proteomes" id="UP000717835"/>
    </source>
</evidence>
<evidence type="ECO:0000313" key="4">
    <source>
        <dbReference type="Proteomes" id="UP000766986"/>
    </source>
</evidence>
<dbReference type="Proteomes" id="UP000717835">
    <property type="component" value="Unassembled WGS sequence"/>
</dbReference>
<dbReference type="EMBL" id="DYVX01000036">
    <property type="protein sequence ID" value="HJF91627.1"/>
    <property type="molecule type" value="Genomic_DNA"/>
</dbReference>
<evidence type="ECO:0000313" key="1">
    <source>
        <dbReference type="EMBL" id="HJF91627.1"/>
    </source>
</evidence>
<dbReference type="AlphaFoldDB" id="A0A921HXP2"/>
<accession>A0A921HXP2</accession>
<name>A0A921HXP2_9BACT</name>
<evidence type="ECO:0000313" key="2">
    <source>
        <dbReference type="EMBL" id="MBM6734402.1"/>
    </source>
</evidence>